<reference evidence="3" key="1">
    <citation type="submission" date="2021-12" db="EMBL/GenBank/DDBJ databases">
        <authorList>
            <person name="King R."/>
        </authorList>
    </citation>
    <scope>NUCLEOTIDE SEQUENCE</scope>
</reference>
<feature type="compositionally biased region" description="Polar residues" evidence="2">
    <location>
        <begin position="208"/>
        <end position="221"/>
    </location>
</feature>
<name>A0A9P0FF58_BRAAE</name>
<keyword evidence="4" id="KW-1185">Reference proteome</keyword>
<evidence type="ECO:0000313" key="4">
    <source>
        <dbReference type="Proteomes" id="UP001154078"/>
    </source>
</evidence>
<proteinExistence type="predicted"/>
<dbReference type="OrthoDB" id="6620016at2759"/>
<organism evidence="3 4">
    <name type="scientific">Brassicogethes aeneus</name>
    <name type="common">Rape pollen beetle</name>
    <name type="synonym">Meligethes aeneus</name>
    <dbReference type="NCBI Taxonomy" id="1431903"/>
    <lineage>
        <taxon>Eukaryota</taxon>
        <taxon>Metazoa</taxon>
        <taxon>Ecdysozoa</taxon>
        <taxon>Arthropoda</taxon>
        <taxon>Hexapoda</taxon>
        <taxon>Insecta</taxon>
        <taxon>Pterygota</taxon>
        <taxon>Neoptera</taxon>
        <taxon>Endopterygota</taxon>
        <taxon>Coleoptera</taxon>
        <taxon>Polyphaga</taxon>
        <taxon>Cucujiformia</taxon>
        <taxon>Nitidulidae</taxon>
        <taxon>Meligethinae</taxon>
        <taxon>Brassicogethes</taxon>
    </lineage>
</organism>
<dbReference type="Proteomes" id="UP001154078">
    <property type="component" value="Chromosome 3"/>
</dbReference>
<dbReference type="EMBL" id="OV121134">
    <property type="protein sequence ID" value="CAH0553578.1"/>
    <property type="molecule type" value="Genomic_DNA"/>
</dbReference>
<evidence type="ECO:0000313" key="3">
    <source>
        <dbReference type="EMBL" id="CAH0553578.1"/>
    </source>
</evidence>
<accession>A0A9P0FF58</accession>
<evidence type="ECO:0000256" key="2">
    <source>
        <dbReference type="SAM" id="MobiDB-lite"/>
    </source>
</evidence>
<feature type="compositionally biased region" description="Basic and acidic residues" evidence="2">
    <location>
        <begin position="224"/>
        <end position="242"/>
    </location>
</feature>
<gene>
    <name evidence="3" type="ORF">MELIAE_LOCUS5540</name>
</gene>
<protein>
    <submittedName>
        <fullName evidence="3">Uncharacterized protein</fullName>
    </submittedName>
</protein>
<sequence>MAESQNKTVSGDVNAKLAECEKINAAFKERIIALEKELQKKDTELTETKKRMLAMESDIAQAEKIKASRQKEAEEVDGLKSKSEETLTKAKGIIFEKMKIIKNQELQLDAMHQQSDSLKDVVRITKDLLEIRNLEVKQLENKMQCMEDKIRAEKERQDLMHKKLETMIRHNGELKREYEAQLILFQSLRKKYNERDIAQEVCDNLIKDQQMTNGDAGTSSMAEEAPKPEETKKEETEAPKKE</sequence>
<feature type="region of interest" description="Disordered" evidence="2">
    <location>
        <begin position="208"/>
        <end position="242"/>
    </location>
</feature>
<dbReference type="AlphaFoldDB" id="A0A9P0FF58"/>
<evidence type="ECO:0000256" key="1">
    <source>
        <dbReference type="SAM" id="Coils"/>
    </source>
</evidence>
<feature type="coiled-coil region" evidence="1">
    <location>
        <begin position="17"/>
        <end position="156"/>
    </location>
</feature>
<keyword evidence="1" id="KW-0175">Coiled coil</keyword>